<name>A0A418Y5W3_9BURK</name>
<dbReference type="AlphaFoldDB" id="A0A418Y5W3"/>
<reference evidence="2 3" key="1">
    <citation type="submission" date="2018-09" db="EMBL/GenBank/DDBJ databases">
        <authorList>
            <person name="Zhu H."/>
        </authorList>
    </citation>
    <scope>NUCLEOTIDE SEQUENCE [LARGE SCALE GENOMIC DNA]</scope>
    <source>
        <strain evidence="2 3">K1S02-61</strain>
    </source>
</reference>
<dbReference type="SUPFAM" id="SSF49329">
    <property type="entry name" value="Cu,Zn superoxide dismutase-like"/>
    <property type="match status" value="1"/>
</dbReference>
<dbReference type="GO" id="GO:0046872">
    <property type="term" value="F:metal ion binding"/>
    <property type="evidence" value="ECO:0007669"/>
    <property type="project" value="InterPro"/>
</dbReference>
<dbReference type="InterPro" id="IPR036423">
    <property type="entry name" value="SOD-like_Cu/Zn_dom_sf"/>
</dbReference>
<organism evidence="2 3">
    <name type="scientific">Massilia cavernae</name>
    <dbReference type="NCBI Taxonomy" id="2320864"/>
    <lineage>
        <taxon>Bacteria</taxon>
        <taxon>Pseudomonadati</taxon>
        <taxon>Pseudomonadota</taxon>
        <taxon>Betaproteobacteria</taxon>
        <taxon>Burkholderiales</taxon>
        <taxon>Oxalobacteraceae</taxon>
        <taxon>Telluria group</taxon>
        <taxon>Massilia</taxon>
    </lineage>
</organism>
<sequence length="109" mass="11871">MNVLSEAGPGRQHRTVTHQATASIAVVFTRRCKGIAPDCIGFHVHENASCRTAEKDVNKVAGQAAGPPLRPGQERLSMARRGRVHPGDLPARLSMRCGRMRCIRSFARA</sequence>
<evidence type="ECO:0000256" key="1">
    <source>
        <dbReference type="ARBA" id="ARBA00010457"/>
    </source>
</evidence>
<dbReference type="OrthoDB" id="5431326at2"/>
<dbReference type="Gene3D" id="2.60.40.200">
    <property type="entry name" value="Superoxide dismutase, copper/zinc binding domain"/>
    <property type="match status" value="1"/>
</dbReference>
<dbReference type="GO" id="GO:0006801">
    <property type="term" value="P:superoxide metabolic process"/>
    <property type="evidence" value="ECO:0007669"/>
    <property type="project" value="InterPro"/>
</dbReference>
<dbReference type="EMBL" id="QYUP01000058">
    <property type="protein sequence ID" value="RJG22524.1"/>
    <property type="molecule type" value="Genomic_DNA"/>
</dbReference>
<proteinExistence type="inferred from homology"/>
<evidence type="ECO:0000313" key="3">
    <source>
        <dbReference type="Proteomes" id="UP000284006"/>
    </source>
</evidence>
<comment type="caution">
    <text evidence="2">The sequence shown here is derived from an EMBL/GenBank/DDBJ whole genome shotgun (WGS) entry which is preliminary data.</text>
</comment>
<accession>A0A418Y5W3</accession>
<gene>
    <name evidence="2" type="ORF">D3872_05355</name>
</gene>
<protein>
    <submittedName>
        <fullName evidence="2">Uncharacterized protein</fullName>
    </submittedName>
</protein>
<keyword evidence="3" id="KW-1185">Reference proteome</keyword>
<comment type="similarity">
    <text evidence="1">Belongs to the Cu-Zn superoxide dismutase family.</text>
</comment>
<evidence type="ECO:0000313" key="2">
    <source>
        <dbReference type="EMBL" id="RJG22524.1"/>
    </source>
</evidence>
<dbReference type="Proteomes" id="UP000284006">
    <property type="component" value="Unassembled WGS sequence"/>
</dbReference>